<reference evidence="5 6" key="1">
    <citation type="submission" date="2016-03" db="EMBL/GenBank/DDBJ databases">
        <title>Draft genome sequence of Acetobacter malorum CECT 7742, a strain isolated from strawberry vinegar.</title>
        <authorList>
            <person name="Sainz F."/>
            <person name="Mas A."/>
            <person name="Torija M.J."/>
        </authorList>
    </citation>
    <scope>NUCLEOTIDE SEQUENCE [LARGE SCALE GENOMIC DNA]</scope>
    <source>
        <strain evidence="5 6">CECT 7742</strain>
    </source>
</reference>
<dbReference type="InterPro" id="IPR009006">
    <property type="entry name" value="Ala_racemase/Decarboxylase_C"/>
</dbReference>
<dbReference type="PATRIC" id="fig|178901.16.peg.225"/>
<evidence type="ECO:0000313" key="6">
    <source>
        <dbReference type="Proteomes" id="UP000077349"/>
    </source>
</evidence>
<evidence type="ECO:0000256" key="2">
    <source>
        <dbReference type="ARBA" id="ARBA00022898"/>
    </source>
</evidence>
<dbReference type="eggNOG" id="COG0787">
    <property type="taxonomic scope" value="Bacteria"/>
</dbReference>
<evidence type="ECO:0000256" key="3">
    <source>
        <dbReference type="ARBA" id="ARBA00023235"/>
    </source>
</evidence>
<dbReference type="EMBL" id="LVHD01000002">
    <property type="protein sequence ID" value="OAG78616.1"/>
    <property type="molecule type" value="Genomic_DNA"/>
</dbReference>
<gene>
    <name evidence="5" type="ORF">Amal_00217</name>
</gene>
<evidence type="ECO:0000256" key="1">
    <source>
        <dbReference type="ARBA" id="ARBA00001933"/>
    </source>
</evidence>
<dbReference type="Pfam" id="PF00842">
    <property type="entry name" value="Ala_racemase_C"/>
    <property type="match status" value="1"/>
</dbReference>
<keyword evidence="2" id="KW-0663">Pyridoxal phosphate</keyword>
<protein>
    <submittedName>
        <fullName evidence="5">Alanine racemase</fullName>
        <ecNumber evidence="5">5.1.1.1</ecNumber>
    </submittedName>
</protein>
<keyword evidence="3 5" id="KW-0413">Isomerase</keyword>
<accession>A0A177GFN4</accession>
<feature type="domain" description="Alanine racemase C-terminal" evidence="4">
    <location>
        <begin position="1"/>
        <end position="58"/>
    </location>
</feature>
<dbReference type="Proteomes" id="UP000077349">
    <property type="component" value="Unassembled WGS sequence"/>
</dbReference>
<organism evidence="5 6">
    <name type="scientific">Acetobacter malorum</name>
    <dbReference type="NCBI Taxonomy" id="178901"/>
    <lineage>
        <taxon>Bacteria</taxon>
        <taxon>Pseudomonadati</taxon>
        <taxon>Pseudomonadota</taxon>
        <taxon>Alphaproteobacteria</taxon>
        <taxon>Acetobacterales</taxon>
        <taxon>Acetobacteraceae</taxon>
        <taxon>Acetobacter</taxon>
    </lineage>
</organism>
<dbReference type="SUPFAM" id="SSF50621">
    <property type="entry name" value="Alanine racemase C-terminal domain-like"/>
    <property type="match status" value="1"/>
</dbReference>
<comment type="cofactor">
    <cofactor evidence="1">
        <name>pyridoxal 5'-phosphate</name>
        <dbReference type="ChEBI" id="CHEBI:597326"/>
    </cofactor>
</comment>
<comment type="caution">
    <text evidence="5">The sequence shown here is derived from an EMBL/GenBank/DDBJ whole genome shotgun (WGS) entry which is preliminary data.</text>
</comment>
<proteinExistence type="predicted"/>
<dbReference type="AlphaFoldDB" id="A0A177GFN4"/>
<dbReference type="EC" id="5.1.1.1" evidence="5"/>
<evidence type="ECO:0000259" key="4">
    <source>
        <dbReference type="SMART" id="SM01005"/>
    </source>
</evidence>
<dbReference type="SMART" id="SM01005">
    <property type="entry name" value="Ala_racemase_C"/>
    <property type="match status" value="1"/>
</dbReference>
<dbReference type="GO" id="GO:0008784">
    <property type="term" value="F:alanine racemase activity"/>
    <property type="evidence" value="ECO:0007669"/>
    <property type="project" value="UniProtKB-EC"/>
</dbReference>
<evidence type="ECO:0000313" key="5">
    <source>
        <dbReference type="EMBL" id="OAG78616.1"/>
    </source>
</evidence>
<dbReference type="Gene3D" id="2.40.37.10">
    <property type="entry name" value="Lyase, Ornithine Decarboxylase, Chain A, domain 1"/>
    <property type="match status" value="1"/>
</dbReference>
<sequence>MDSMTVDISHIPEGQIAADDTVDLLNASYGVDAVAEAEGTIGYEVLTSLGRRYHRVYENTEQNI</sequence>
<dbReference type="InterPro" id="IPR011079">
    <property type="entry name" value="Ala_racemase_C"/>
</dbReference>
<name>A0A177GFN4_9PROT</name>